<name>A0A4Q2D2N9_9AGAR</name>
<comment type="caution">
    <text evidence="1">The sequence shown here is derived from an EMBL/GenBank/DDBJ whole genome shotgun (WGS) entry which is preliminary data.</text>
</comment>
<protein>
    <submittedName>
        <fullName evidence="1">Uncharacterized protein</fullName>
    </submittedName>
</protein>
<dbReference type="AlphaFoldDB" id="A0A4Q2D2N9"/>
<evidence type="ECO:0000313" key="2">
    <source>
        <dbReference type="Proteomes" id="UP000290288"/>
    </source>
</evidence>
<accession>A0A4Q2D2N9</accession>
<sequence>MQVPWLAPRTAHALRDELATGRLWLPEIPPAKRPIDLNIDILICLWEYTKDQITRDIGAVAALSKYLGLHPAWVPEDCEITYGRLYQLYSLPAPVGGQYMENIITTAVYCSHPIDLHHPKPPENFIFRNARGGAVDLAV</sequence>
<evidence type="ECO:0000313" key="1">
    <source>
        <dbReference type="EMBL" id="RXW13537.1"/>
    </source>
</evidence>
<dbReference type="STRING" id="2316362.A0A4Q2D2N9"/>
<gene>
    <name evidence="1" type="ORF">EST38_g12316</name>
</gene>
<keyword evidence="2" id="KW-1185">Reference proteome</keyword>
<dbReference type="OrthoDB" id="2963168at2759"/>
<dbReference type="EMBL" id="SDEE01000888">
    <property type="protein sequence ID" value="RXW13537.1"/>
    <property type="molecule type" value="Genomic_DNA"/>
</dbReference>
<dbReference type="Proteomes" id="UP000290288">
    <property type="component" value="Unassembled WGS sequence"/>
</dbReference>
<proteinExistence type="predicted"/>
<organism evidence="1 2">
    <name type="scientific">Candolleomyces aberdarensis</name>
    <dbReference type="NCBI Taxonomy" id="2316362"/>
    <lineage>
        <taxon>Eukaryota</taxon>
        <taxon>Fungi</taxon>
        <taxon>Dikarya</taxon>
        <taxon>Basidiomycota</taxon>
        <taxon>Agaricomycotina</taxon>
        <taxon>Agaricomycetes</taxon>
        <taxon>Agaricomycetidae</taxon>
        <taxon>Agaricales</taxon>
        <taxon>Agaricineae</taxon>
        <taxon>Psathyrellaceae</taxon>
        <taxon>Candolleomyces</taxon>
    </lineage>
</organism>
<reference evidence="1 2" key="1">
    <citation type="submission" date="2019-01" db="EMBL/GenBank/DDBJ databases">
        <title>Draft genome sequence of Psathyrella aberdarensis IHI B618.</title>
        <authorList>
            <person name="Buettner E."/>
            <person name="Kellner H."/>
        </authorList>
    </citation>
    <scope>NUCLEOTIDE SEQUENCE [LARGE SCALE GENOMIC DNA]</scope>
    <source>
        <strain evidence="1 2">IHI B618</strain>
    </source>
</reference>